<evidence type="ECO:0000256" key="4">
    <source>
        <dbReference type="ARBA" id="ARBA00022723"/>
    </source>
</evidence>
<evidence type="ECO:0000256" key="2">
    <source>
        <dbReference type="ARBA" id="ARBA00009679"/>
    </source>
</evidence>
<dbReference type="GO" id="GO:0043596">
    <property type="term" value="C:nuclear replication fork"/>
    <property type="evidence" value="ECO:0007669"/>
    <property type="project" value="TreeGrafter"/>
</dbReference>
<evidence type="ECO:0000256" key="7">
    <source>
        <dbReference type="ARBA" id="ARBA00023242"/>
    </source>
</evidence>
<dbReference type="EMBL" id="CAJPEX010001213">
    <property type="protein sequence ID" value="CAG0918530.1"/>
    <property type="molecule type" value="Genomic_DNA"/>
</dbReference>
<accession>A0A7R9BQM8</accession>
<evidence type="ECO:0000256" key="3">
    <source>
        <dbReference type="ARBA" id="ARBA00022705"/>
    </source>
</evidence>
<feature type="domain" description="PARP-type" evidence="8">
    <location>
        <begin position="136"/>
        <end position="225"/>
    </location>
</feature>
<evidence type="ECO:0000313" key="10">
    <source>
        <dbReference type="Proteomes" id="UP000678499"/>
    </source>
</evidence>
<comment type="subcellular location">
    <subcellularLocation>
        <location evidence="1">Nucleus</location>
    </subcellularLocation>
</comment>
<feature type="domain" description="PARP-type" evidence="8">
    <location>
        <begin position="60"/>
        <end position="128"/>
    </location>
</feature>
<dbReference type="Pfam" id="PF00645">
    <property type="entry name" value="zf-PARP"/>
    <property type="match status" value="1"/>
</dbReference>
<keyword evidence="3" id="KW-0235">DNA replication</keyword>
<evidence type="ECO:0000256" key="5">
    <source>
        <dbReference type="ARBA" id="ARBA00022771"/>
    </source>
</evidence>
<dbReference type="Proteomes" id="UP000678499">
    <property type="component" value="Unassembled WGS sequence"/>
</dbReference>
<dbReference type="GO" id="GO:0003688">
    <property type="term" value="F:DNA replication origin binding"/>
    <property type="evidence" value="ECO:0007669"/>
    <property type="project" value="TreeGrafter"/>
</dbReference>
<dbReference type="PROSITE" id="PS50064">
    <property type="entry name" value="ZF_PARP_2"/>
    <property type="match status" value="2"/>
</dbReference>
<evidence type="ECO:0000313" key="9">
    <source>
        <dbReference type="EMBL" id="CAD7278378.1"/>
    </source>
</evidence>
<dbReference type="AlphaFoldDB" id="A0A7R9BQM8"/>
<dbReference type="InterPro" id="IPR015408">
    <property type="entry name" value="Znf_Mcm10/DnaG"/>
</dbReference>
<keyword evidence="6" id="KW-0862">Zinc</keyword>
<keyword evidence="7" id="KW-0539">Nucleus</keyword>
<dbReference type="PANTHER" id="PTHR13454">
    <property type="entry name" value="PROTEIN MCM10 HOMOLOG"/>
    <property type="match status" value="1"/>
</dbReference>
<name>A0A7R9BQM8_9CRUS</name>
<dbReference type="SUPFAM" id="SSF57716">
    <property type="entry name" value="Glucocorticoid receptor-like (DNA-binding domain)"/>
    <property type="match status" value="1"/>
</dbReference>
<evidence type="ECO:0000259" key="8">
    <source>
        <dbReference type="PROSITE" id="PS50064"/>
    </source>
</evidence>
<proteinExistence type="inferred from homology"/>
<keyword evidence="4" id="KW-0479">Metal-binding</keyword>
<protein>
    <recommendedName>
        <fullName evidence="8">PARP-type domain-containing protein</fullName>
    </recommendedName>
</protein>
<comment type="similarity">
    <text evidence="2">Belongs to the MCM10 family.</text>
</comment>
<dbReference type="InterPro" id="IPR012340">
    <property type="entry name" value="NA-bd_OB-fold"/>
</dbReference>
<dbReference type="Pfam" id="PF09329">
    <property type="entry name" value="zf-primase"/>
    <property type="match status" value="1"/>
</dbReference>
<evidence type="ECO:0000256" key="6">
    <source>
        <dbReference type="ARBA" id="ARBA00022833"/>
    </source>
</evidence>
<dbReference type="InterPro" id="IPR055065">
    <property type="entry name" value="OB_MCM10"/>
</dbReference>
<evidence type="ECO:0000256" key="1">
    <source>
        <dbReference type="ARBA" id="ARBA00004123"/>
    </source>
</evidence>
<gene>
    <name evidence="9" type="ORF">NMOB1V02_LOCUS6085</name>
</gene>
<dbReference type="Gene3D" id="3.30.1740.10">
    <property type="entry name" value="Zinc finger, PARP-type"/>
    <property type="match status" value="2"/>
</dbReference>
<sequence length="762" mass="84347">MNGSVAVIFNYSNCCDCFYFQRSEMETSELMSDKPFGAKDQHKISKQRAKKAYEVGVSPGNVSCSNCSSNIDPNNLMLRSLSKFSKSAAGWSHVVCLLRATRKGAKKSEIEGYKELESEQKKDLEDLLTRPFLDEFVVEYAKSYESVCRGCGSKIAKGAVRIGKLDDSSEVAQKYGPSYRWHHVECFASARELLGFLKGGYMLSQFESLSMDDKRYVIEQLPTIQHGANDQTDELDNDESVADVLASLCSVEAEFNENSKDDDLFLQIEDPKQEPSSLNLLLCYCDAKEITAVLQPETTIQLPEQDPEKVALAEKVAAMEAQLAELRSKLTGGPVVESSQKSTESQPENLFVSANKSRFGDDAASLVPESNAVVVSGPKPALMTPLNSEKLSQFKENTQKTEKSFEALRNDLMLSSDEEEEMRNPMEQRYNEYGKEVRRISRKQNIVIDYEEKLARMKSKIYLDESMNRKRKGSNTALVNPVSVDNDLGPGGYSEAKTKIRIVTPLIGSIQLETMLKEKVIYTLSTIKMHLRGGKIDTDGDWVVMGVIIGKGHPKISKKGSQFSVLSLSDLTGDCTRVVSVMLFGRAHEKLFKLNLGTVIGLLNPSILENRDGRFGVDATLSVSTPDRVLEIGQSKDYGLCQGRKKDGTACVVPVNKATCQFCVHHLQGEYRKAAAKRQSLNTGLNSVDPKRRFSDKMCLGGNVVCLESSEGLADAKRRKLSMSGLAKNNTAQSLGSVDKLKHLSDAEKTAVTKFRKSDPEL</sequence>
<organism evidence="9">
    <name type="scientific">Notodromas monacha</name>
    <dbReference type="NCBI Taxonomy" id="399045"/>
    <lineage>
        <taxon>Eukaryota</taxon>
        <taxon>Metazoa</taxon>
        <taxon>Ecdysozoa</taxon>
        <taxon>Arthropoda</taxon>
        <taxon>Crustacea</taxon>
        <taxon>Oligostraca</taxon>
        <taxon>Ostracoda</taxon>
        <taxon>Podocopa</taxon>
        <taxon>Podocopida</taxon>
        <taxon>Cypridocopina</taxon>
        <taxon>Cypridoidea</taxon>
        <taxon>Cyprididae</taxon>
        <taxon>Notodromas</taxon>
    </lineage>
</organism>
<dbReference type="PANTHER" id="PTHR13454:SF11">
    <property type="entry name" value="PROTEIN MCM10 HOMOLOG"/>
    <property type="match status" value="1"/>
</dbReference>
<dbReference type="EMBL" id="OA883250">
    <property type="protein sequence ID" value="CAD7278378.1"/>
    <property type="molecule type" value="Genomic_DNA"/>
</dbReference>
<dbReference type="Gene3D" id="2.40.50.140">
    <property type="entry name" value="Nucleic acid-binding proteins"/>
    <property type="match status" value="1"/>
</dbReference>
<dbReference type="GO" id="GO:0003697">
    <property type="term" value="F:single-stranded DNA binding"/>
    <property type="evidence" value="ECO:0007669"/>
    <property type="project" value="InterPro"/>
</dbReference>
<dbReference type="SMART" id="SM01336">
    <property type="entry name" value="zf-PARP"/>
    <property type="match status" value="2"/>
</dbReference>
<keyword evidence="5" id="KW-0863">Zinc-finger</keyword>
<keyword evidence="10" id="KW-1185">Reference proteome</keyword>
<dbReference type="InterPro" id="IPR001510">
    <property type="entry name" value="Znf_PARP"/>
</dbReference>
<reference evidence="9" key="1">
    <citation type="submission" date="2020-11" db="EMBL/GenBank/DDBJ databases">
        <authorList>
            <person name="Tran Van P."/>
        </authorList>
    </citation>
    <scope>NUCLEOTIDE SEQUENCE</scope>
</reference>
<dbReference type="GO" id="GO:0006270">
    <property type="term" value="P:DNA replication initiation"/>
    <property type="evidence" value="ECO:0007669"/>
    <property type="project" value="InterPro"/>
</dbReference>
<dbReference type="InterPro" id="IPR040184">
    <property type="entry name" value="Mcm10"/>
</dbReference>
<dbReference type="GO" id="GO:0008270">
    <property type="term" value="F:zinc ion binding"/>
    <property type="evidence" value="ECO:0007669"/>
    <property type="project" value="UniProtKB-KW"/>
</dbReference>
<dbReference type="InterPro" id="IPR036957">
    <property type="entry name" value="Znf_PARP_sf"/>
</dbReference>
<dbReference type="Pfam" id="PF22379">
    <property type="entry name" value="OB_MCM10"/>
    <property type="match status" value="1"/>
</dbReference>
<dbReference type="OrthoDB" id="273123at2759"/>